<dbReference type="InterPro" id="IPR029058">
    <property type="entry name" value="AB_hydrolase_fold"/>
</dbReference>
<dbReference type="SUPFAM" id="SSF53474">
    <property type="entry name" value="alpha/beta-Hydrolases"/>
    <property type="match status" value="1"/>
</dbReference>
<dbReference type="InterPro" id="IPR052920">
    <property type="entry name" value="DNA-binding_regulatory"/>
</dbReference>
<evidence type="ECO:0000313" key="3">
    <source>
        <dbReference type="Proteomes" id="UP000886878"/>
    </source>
</evidence>
<dbReference type="Proteomes" id="UP000886878">
    <property type="component" value="Unassembled WGS sequence"/>
</dbReference>
<evidence type="ECO:0000313" key="2">
    <source>
        <dbReference type="EMBL" id="HIW70270.1"/>
    </source>
</evidence>
<name>A0A9D1QQC9_9LACO</name>
<evidence type="ECO:0000259" key="1">
    <source>
        <dbReference type="Pfam" id="PF12146"/>
    </source>
</evidence>
<gene>
    <name evidence="2" type="ORF">H9876_02660</name>
</gene>
<sequence length="318" mass="36812">MKQKGKRHFWRKLILWVISILLVLDLGGAAYFYHVAIVRSPKSFIKNRPVSKHDRLYHEEKWFQDAHKQHWTMMAANHKDQLVSDYIPAAQPTEKTALICHGFMNRKESMGAYAAMFHQLGYNVLVPDARSHGQSQGKLIGYGWPERHDEQRWIRRIIQHNGRHSQIVMFGVSMGGATTMMTSGTKLPHQVKAFIEDCGYDNVMNEINHEAHDMYHLPTVVALPLEKTMSGYNRVLNGFYLGEASSVVALHHNRLPMLFIHGEEDTFVPTKMVYHNYDATRGPKELWIVKGAAHAKSFQTQPRAYREHVQQFLNRYVH</sequence>
<protein>
    <submittedName>
        <fullName evidence="2">Alpha/beta hydrolase</fullName>
    </submittedName>
</protein>
<comment type="caution">
    <text evidence="2">The sequence shown here is derived from an EMBL/GenBank/DDBJ whole genome shotgun (WGS) entry which is preliminary data.</text>
</comment>
<dbReference type="Pfam" id="PF12146">
    <property type="entry name" value="Hydrolase_4"/>
    <property type="match status" value="1"/>
</dbReference>
<dbReference type="GO" id="GO:0016787">
    <property type="term" value="F:hydrolase activity"/>
    <property type="evidence" value="ECO:0007669"/>
    <property type="project" value="UniProtKB-KW"/>
</dbReference>
<feature type="domain" description="Serine aminopeptidase S33" evidence="1">
    <location>
        <begin position="93"/>
        <end position="195"/>
    </location>
</feature>
<dbReference type="EMBL" id="DXGK01000048">
    <property type="protein sequence ID" value="HIW70270.1"/>
    <property type="molecule type" value="Genomic_DNA"/>
</dbReference>
<dbReference type="PANTHER" id="PTHR43358:SF4">
    <property type="entry name" value="ALPHA_BETA HYDROLASE FOLD-1 DOMAIN-CONTAINING PROTEIN"/>
    <property type="match status" value="1"/>
</dbReference>
<reference evidence="2" key="1">
    <citation type="journal article" date="2021" name="PeerJ">
        <title>Extensive microbial diversity within the chicken gut microbiome revealed by metagenomics and culture.</title>
        <authorList>
            <person name="Gilroy R."/>
            <person name="Ravi A."/>
            <person name="Getino M."/>
            <person name="Pursley I."/>
            <person name="Horton D.L."/>
            <person name="Alikhan N.F."/>
            <person name="Baker D."/>
            <person name="Gharbi K."/>
            <person name="Hall N."/>
            <person name="Watson M."/>
            <person name="Adriaenssens E.M."/>
            <person name="Foster-Nyarko E."/>
            <person name="Jarju S."/>
            <person name="Secka A."/>
            <person name="Antonio M."/>
            <person name="Oren A."/>
            <person name="Chaudhuri R.R."/>
            <person name="La Ragione R."/>
            <person name="Hildebrand F."/>
            <person name="Pallen M.J."/>
        </authorList>
    </citation>
    <scope>NUCLEOTIDE SEQUENCE</scope>
    <source>
        <strain evidence="2">ChiHejej3B27-2180</strain>
    </source>
</reference>
<proteinExistence type="predicted"/>
<keyword evidence="2" id="KW-0378">Hydrolase</keyword>
<accession>A0A9D1QQC9</accession>
<dbReference type="AlphaFoldDB" id="A0A9D1QQC9"/>
<dbReference type="Gene3D" id="3.40.50.1820">
    <property type="entry name" value="alpha/beta hydrolase"/>
    <property type="match status" value="1"/>
</dbReference>
<dbReference type="PANTHER" id="PTHR43358">
    <property type="entry name" value="ALPHA/BETA-HYDROLASE"/>
    <property type="match status" value="1"/>
</dbReference>
<reference evidence="2" key="2">
    <citation type="submission" date="2021-04" db="EMBL/GenBank/DDBJ databases">
        <authorList>
            <person name="Gilroy R."/>
        </authorList>
    </citation>
    <scope>NUCLEOTIDE SEQUENCE</scope>
    <source>
        <strain evidence="2">ChiHejej3B27-2180</strain>
    </source>
</reference>
<dbReference type="InterPro" id="IPR022742">
    <property type="entry name" value="Hydrolase_4"/>
</dbReference>
<organism evidence="2 3">
    <name type="scientific">Candidatus Limosilactobacillus merdipullorum</name>
    <dbReference type="NCBI Taxonomy" id="2838653"/>
    <lineage>
        <taxon>Bacteria</taxon>
        <taxon>Bacillati</taxon>
        <taxon>Bacillota</taxon>
        <taxon>Bacilli</taxon>
        <taxon>Lactobacillales</taxon>
        <taxon>Lactobacillaceae</taxon>
        <taxon>Limosilactobacillus</taxon>
    </lineage>
</organism>